<evidence type="ECO:0000256" key="2">
    <source>
        <dbReference type="ARBA" id="ARBA00006171"/>
    </source>
</evidence>
<keyword evidence="6" id="KW-0378">Hydrolase</keyword>
<dbReference type="InterPro" id="IPR006439">
    <property type="entry name" value="HAD-SF_hydro_IA"/>
</dbReference>
<keyword evidence="4" id="KW-0460">Magnesium</keyword>
<evidence type="ECO:0000256" key="4">
    <source>
        <dbReference type="ARBA" id="ARBA00022842"/>
    </source>
</evidence>
<dbReference type="InterPro" id="IPR023198">
    <property type="entry name" value="PGP-like_dom2"/>
</dbReference>
<reference evidence="6 7" key="1">
    <citation type="submission" date="2020-07" db="EMBL/GenBank/DDBJ databases">
        <authorList>
            <person name="Feng X."/>
        </authorList>
    </citation>
    <scope>NUCLEOTIDE SEQUENCE [LARGE SCALE GENOMIC DNA]</scope>
    <source>
        <strain evidence="6 7">JCM14086</strain>
    </source>
</reference>
<dbReference type="PANTHER" id="PTHR46193">
    <property type="entry name" value="6-PHOSPHOGLUCONATE PHOSPHATASE"/>
    <property type="match status" value="1"/>
</dbReference>
<gene>
    <name evidence="6" type="ORF">H5P30_10990</name>
</gene>
<keyword evidence="7" id="KW-1185">Reference proteome</keyword>
<dbReference type="NCBIfam" id="TIGR01549">
    <property type="entry name" value="HAD-SF-IA-v1"/>
    <property type="match status" value="1"/>
</dbReference>
<keyword evidence="3" id="KW-0479">Metal-binding</keyword>
<dbReference type="PRINTS" id="PR00413">
    <property type="entry name" value="HADHALOGNASE"/>
</dbReference>
<dbReference type="InterPro" id="IPR036412">
    <property type="entry name" value="HAD-like_sf"/>
</dbReference>
<dbReference type="GO" id="GO:0016787">
    <property type="term" value="F:hydrolase activity"/>
    <property type="evidence" value="ECO:0007669"/>
    <property type="project" value="UniProtKB-KW"/>
</dbReference>
<keyword evidence="5" id="KW-0119">Carbohydrate metabolism</keyword>
<evidence type="ECO:0000256" key="5">
    <source>
        <dbReference type="ARBA" id="ARBA00023277"/>
    </source>
</evidence>
<dbReference type="SFLD" id="SFLDG01135">
    <property type="entry name" value="C1.5.6:_HAD__Beta-PGM__Phospha"/>
    <property type="match status" value="1"/>
</dbReference>
<dbReference type="InterPro" id="IPR051600">
    <property type="entry name" value="Beta-PGM-like"/>
</dbReference>
<dbReference type="Pfam" id="PF00702">
    <property type="entry name" value="Hydrolase"/>
    <property type="match status" value="1"/>
</dbReference>
<evidence type="ECO:0000313" key="7">
    <source>
        <dbReference type="Proteomes" id="UP000525652"/>
    </source>
</evidence>
<sequence length="218" mass="23746">MKPIRGIIFDMDGVLIDTVGFWADAEREVFSALGVRVTTDLAAITSGMTTAEVTDFWFERFPWDSPSKPAVEEKVISAVARRIREEGRAIPGACEWVRACGERGWKVGLATNSPRCLIPEVLRRLNLEDKFDAVISAEEVESGKPDPAIYRRALEKLGLGAEEAVVVEDSLTGAAAGVAAGCQTFLLGTDEPPIGDEKTDFFPISDFESLAAQVQLRK</sequence>
<name>A0A7X1AYF3_9BACT</name>
<comment type="cofactor">
    <cofactor evidence="1">
        <name>Mg(2+)</name>
        <dbReference type="ChEBI" id="CHEBI:18420"/>
    </cofactor>
</comment>
<accession>A0A7X1AYF3</accession>
<dbReference type="PANTHER" id="PTHR46193:SF18">
    <property type="entry name" value="HEXITOL PHOSPHATASE B"/>
    <property type="match status" value="1"/>
</dbReference>
<dbReference type="SUPFAM" id="SSF56784">
    <property type="entry name" value="HAD-like"/>
    <property type="match status" value="1"/>
</dbReference>
<dbReference type="GO" id="GO:0046872">
    <property type="term" value="F:metal ion binding"/>
    <property type="evidence" value="ECO:0007669"/>
    <property type="project" value="UniProtKB-KW"/>
</dbReference>
<dbReference type="Proteomes" id="UP000525652">
    <property type="component" value="Unassembled WGS sequence"/>
</dbReference>
<dbReference type="SFLD" id="SFLDG01129">
    <property type="entry name" value="C1.5:_HAD__Beta-PGM__Phosphata"/>
    <property type="match status" value="1"/>
</dbReference>
<dbReference type="RefSeq" id="WP_185692995.1">
    <property type="nucleotide sequence ID" value="NZ_JACHVA010000085.1"/>
</dbReference>
<protein>
    <submittedName>
        <fullName evidence="6">HAD-IA family hydrolase</fullName>
    </submittedName>
</protein>
<evidence type="ECO:0000256" key="1">
    <source>
        <dbReference type="ARBA" id="ARBA00001946"/>
    </source>
</evidence>
<evidence type="ECO:0000256" key="3">
    <source>
        <dbReference type="ARBA" id="ARBA00022723"/>
    </source>
</evidence>
<proteinExistence type="inferred from homology"/>
<organism evidence="6 7">
    <name type="scientific">Puniceicoccus vermicola</name>
    <dbReference type="NCBI Taxonomy" id="388746"/>
    <lineage>
        <taxon>Bacteria</taxon>
        <taxon>Pseudomonadati</taxon>
        <taxon>Verrucomicrobiota</taxon>
        <taxon>Opitutia</taxon>
        <taxon>Puniceicoccales</taxon>
        <taxon>Puniceicoccaceae</taxon>
        <taxon>Puniceicoccus</taxon>
    </lineage>
</organism>
<dbReference type="Gene3D" id="1.10.150.240">
    <property type="entry name" value="Putative phosphatase, domain 2"/>
    <property type="match status" value="1"/>
</dbReference>
<dbReference type="Gene3D" id="3.40.50.1000">
    <property type="entry name" value="HAD superfamily/HAD-like"/>
    <property type="match status" value="1"/>
</dbReference>
<comment type="caution">
    <text evidence="6">The sequence shown here is derived from an EMBL/GenBank/DDBJ whole genome shotgun (WGS) entry which is preliminary data.</text>
</comment>
<comment type="similarity">
    <text evidence="2">Belongs to the HAD-like hydrolase superfamily. CbbY/CbbZ/Gph/YieH family.</text>
</comment>
<dbReference type="AlphaFoldDB" id="A0A7X1AYF3"/>
<evidence type="ECO:0000313" key="6">
    <source>
        <dbReference type="EMBL" id="MBC2602303.1"/>
    </source>
</evidence>
<dbReference type="EMBL" id="JACHVA010000085">
    <property type="protein sequence ID" value="MBC2602303.1"/>
    <property type="molecule type" value="Genomic_DNA"/>
</dbReference>
<dbReference type="InterPro" id="IPR023214">
    <property type="entry name" value="HAD_sf"/>
</dbReference>
<dbReference type="SFLD" id="SFLDS00003">
    <property type="entry name" value="Haloacid_Dehalogenase"/>
    <property type="match status" value="1"/>
</dbReference>
<dbReference type="NCBIfam" id="TIGR01509">
    <property type="entry name" value="HAD-SF-IA-v3"/>
    <property type="match status" value="1"/>
</dbReference>